<comment type="caution">
    <text evidence="5">The sequence shown here is derived from an EMBL/GenBank/DDBJ whole genome shotgun (WGS) entry which is preliminary data.</text>
</comment>
<comment type="subcellular location">
    <subcellularLocation>
        <location evidence="1">Cell membrane</location>
        <topology evidence="1">Multi-pass membrane protein</topology>
    </subcellularLocation>
</comment>
<protein>
    <submittedName>
        <fullName evidence="5">Uncharacterized protein</fullName>
    </submittedName>
</protein>
<keyword evidence="2" id="KW-0812">Transmembrane</keyword>
<dbReference type="SUPFAM" id="SSF90123">
    <property type="entry name" value="ABC transporter transmembrane region"/>
    <property type="match status" value="1"/>
</dbReference>
<gene>
    <name evidence="5" type="ORF">UT23_C0012G0033</name>
</gene>
<name>A0A0G0LZR5_9BACT</name>
<dbReference type="GO" id="GO:0005524">
    <property type="term" value="F:ATP binding"/>
    <property type="evidence" value="ECO:0007669"/>
    <property type="project" value="InterPro"/>
</dbReference>
<sequence length="73" mass="8623">MDQVKKYTLFMFIRDLAHYISPYRGQFFVGIFFRFTSDLARLYPAWAVSRIVLILSNQQSFEVPQDLISILVT</sequence>
<proteinExistence type="predicted"/>
<dbReference type="GO" id="GO:0005886">
    <property type="term" value="C:plasma membrane"/>
    <property type="evidence" value="ECO:0007669"/>
    <property type="project" value="UniProtKB-SubCell"/>
</dbReference>
<keyword evidence="3" id="KW-1133">Transmembrane helix</keyword>
<keyword evidence="4" id="KW-0472">Membrane</keyword>
<evidence type="ECO:0000256" key="2">
    <source>
        <dbReference type="ARBA" id="ARBA00022692"/>
    </source>
</evidence>
<dbReference type="InterPro" id="IPR036640">
    <property type="entry name" value="ABC1_TM_sf"/>
</dbReference>
<dbReference type="EMBL" id="LBWA01000012">
    <property type="protein sequence ID" value="KKQ97423.1"/>
    <property type="molecule type" value="Genomic_DNA"/>
</dbReference>
<evidence type="ECO:0000313" key="6">
    <source>
        <dbReference type="Proteomes" id="UP000034325"/>
    </source>
</evidence>
<reference evidence="5 6" key="1">
    <citation type="journal article" date="2015" name="Nature">
        <title>rRNA introns, odd ribosomes, and small enigmatic genomes across a large radiation of phyla.</title>
        <authorList>
            <person name="Brown C.T."/>
            <person name="Hug L.A."/>
            <person name="Thomas B.C."/>
            <person name="Sharon I."/>
            <person name="Castelle C.J."/>
            <person name="Singh A."/>
            <person name="Wilkins M.J."/>
            <person name="Williams K.H."/>
            <person name="Banfield J.F."/>
        </authorList>
    </citation>
    <scope>NUCLEOTIDE SEQUENCE [LARGE SCALE GENOMIC DNA]</scope>
</reference>
<accession>A0A0G0LZR5</accession>
<dbReference type="Proteomes" id="UP000034325">
    <property type="component" value="Unassembled WGS sequence"/>
</dbReference>
<evidence type="ECO:0000256" key="3">
    <source>
        <dbReference type="ARBA" id="ARBA00022989"/>
    </source>
</evidence>
<evidence type="ECO:0000256" key="4">
    <source>
        <dbReference type="ARBA" id="ARBA00023136"/>
    </source>
</evidence>
<dbReference type="AlphaFoldDB" id="A0A0G0LZR5"/>
<evidence type="ECO:0000256" key="1">
    <source>
        <dbReference type="ARBA" id="ARBA00004651"/>
    </source>
</evidence>
<organism evidence="5 6">
    <name type="scientific">Candidatus Woesebacteria bacterium GW2011_GWA1_39_12</name>
    <dbReference type="NCBI Taxonomy" id="1618549"/>
    <lineage>
        <taxon>Bacteria</taxon>
        <taxon>Candidatus Woeseibacteriota</taxon>
    </lineage>
</organism>
<evidence type="ECO:0000313" key="5">
    <source>
        <dbReference type="EMBL" id="KKQ97423.1"/>
    </source>
</evidence>